<keyword evidence="8" id="KW-0238">DNA-binding</keyword>
<evidence type="ECO:0000256" key="9">
    <source>
        <dbReference type="SAM" id="Coils"/>
    </source>
</evidence>
<gene>
    <name evidence="13" type="primary">LOC111010720</name>
</gene>
<accession>A0A6J1CFA2</accession>
<proteinExistence type="predicted"/>
<evidence type="ECO:0000313" key="13">
    <source>
        <dbReference type="RefSeq" id="XP_022139927.1"/>
    </source>
</evidence>
<evidence type="ECO:0000256" key="5">
    <source>
        <dbReference type="ARBA" id="ARBA00022801"/>
    </source>
</evidence>
<dbReference type="SUPFAM" id="SSF52540">
    <property type="entry name" value="P-loop containing nucleoside triphosphate hydrolases"/>
    <property type="match status" value="1"/>
</dbReference>
<organism evidence="12 13">
    <name type="scientific">Momordica charantia</name>
    <name type="common">Bitter gourd</name>
    <name type="synonym">Balsam pear</name>
    <dbReference type="NCBI Taxonomy" id="3673"/>
    <lineage>
        <taxon>Eukaryota</taxon>
        <taxon>Viridiplantae</taxon>
        <taxon>Streptophyta</taxon>
        <taxon>Embryophyta</taxon>
        <taxon>Tracheophyta</taxon>
        <taxon>Spermatophyta</taxon>
        <taxon>Magnoliopsida</taxon>
        <taxon>eudicotyledons</taxon>
        <taxon>Gunneridae</taxon>
        <taxon>Pentapetalae</taxon>
        <taxon>rosids</taxon>
        <taxon>fabids</taxon>
        <taxon>Cucurbitales</taxon>
        <taxon>Cucurbitaceae</taxon>
        <taxon>Momordiceae</taxon>
        <taxon>Momordica</taxon>
    </lineage>
</organism>
<protein>
    <submittedName>
        <fullName evidence="13">Uncharacterized protein LOC111010720 isoform X2</fullName>
    </submittedName>
</protein>
<feature type="domain" description="Smr" evidence="11">
    <location>
        <begin position="801"/>
        <end position="872"/>
    </location>
</feature>
<dbReference type="InterPro" id="IPR046893">
    <property type="entry name" value="MSSS"/>
</dbReference>
<dbReference type="PANTHER" id="PTHR48466">
    <property type="entry name" value="OS10G0509000 PROTEIN-RELATED"/>
    <property type="match status" value="1"/>
</dbReference>
<keyword evidence="12" id="KW-1185">Reference proteome</keyword>
<dbReference type="PIRSF" id="PIRSF005814">
    <property type="entry name" value="MutS_YshD"/>
    <property type="match status" value="1"/>
</dbReference>
<keyword evidence="9" id="KW-0175">Coiled coil</keyword>
<keyword evidence="7" id="KW-0694">RNA-binding</keyword>
<dbReference type="GO" id="GO:0006298">
    <property type="term" value="P:mismatch repair"/>
    <property type="evidence" value="ECO:0007669"/>
    <property type="project" value="InterPro"/>
</dbReference>
<keyword evidence="3" id="KW-0547">Nucleotide-binding</keyword>
<dbReference type="InterPro" id="IPR045076">
    <property type="entry name" value="MutS"/>
</dbReference>
<dbReference type="InterPro" id="IPR000432">
    <property type="entry name" value="DNA_mismatch_repair_MutS_C"/>
</dbReference>
<dbReference type="SUPFAM" id="SSF48334">
    <property type="entry name" value="DNA repair protein MutS, domain III"/>
    <property type="match status" value="1"/>
</dbReference>
<dbReference type="PANTHER" id="PTHR48466:SF1">
    <property type="entry name" value="SMR DOMAIN-CONTAINING PROTEIN"/>
    <property type="match status" value="1"/>
</dbReference>
<evidence type="ECO:0000256" key="4">
    <source>
        <dbReference type="ARBA" id="ARBA00022759"/>
    </source>
</evidence>
<evidence type="ECO:0000256" key="3">
    <source>
        <dbReference type="ARBA" id="ARBA00022741"/>
    </source>
</evidence>
<dbReference type="InterPro" id="IPR027417">
    <property type="entry name" value="P-loop_NTPase"/>
</dbReference>
<dbReference type="GO" id="GO:0030983">
    <property type="term" value="F:mismatched DNA binding"/>
    <property type="evidence" value="ECO:0007669"/>
    <property type="project" value="InterPro"/>
</dbReference>
<dbReference type="Pfam" id="PF01713">
    <property type="entry name" value="Smr"/>
    <property type="match status" value="1"/>
</dbReference>
<evidence type="ECO:0000256" key="10">
    <source>
        <dbReference type="SAM" id="MobiDB-lite"/>
    </source>
</evidence>
<evidence type="ECO:0000259" key="11">
    <source>
        <dbReference type="PROSITE" id="PS50828"/>
    </source>
</evidence>
<dbReference type="GeneID" id="111010720"/>
<evidence type="ECO:0000256" key="2">
    <source>
        <dbReference type="ARBA" id="ARBA00022730"/>
    </source>
</evidence>
<keyword evidence="1" id="KW-0540">Nuclease</keyword>
<dbReference type="NCBIfam" id="TIGR01069">
    <property type="entry name" value="mutS2"/>
    <property type="match status" value="1"/>
</dbReference>
<dbReference type="AlphaFoldDB" id="A0A6J1CFA2"/>
<dbReference type="SMART" id="SM00533">
    <property type="entry name" value="MUTSd"/>
    <property type="match status" value="1"/>
</dbReference>
<feature type="coiled-coil region" evidence="9">
    <location>
        <begin position="588"/>
        <end position="658"/>
    </location>
</feature>
<dbReference type="SUPFAM" id="SSF160443">
    <property type="entry name" value="SMR domain-like"/>
    <property type="match status" value="1"/>
</dbReference>
<dbReference type="Pfam" id="PF00488">
    <property type="entry name" value="MutS_V"/>
    <property type="match status" value="1"/>
</dbReference>
<keyword evidence="5" id="KW-0378">Hydrolase</keyword>
<dbReference type="FunFam" id="3.30.1370.110:FF:000004">
    <property type="entry name" value="Endonuclease MutS2"/>
    <property type="match status" value="1"/>
</dbReference>
<dbReference type="GO" id="GO:0005524">
    <property type="term" value="F:ATP binding"/>
    <property type="evidence" value="ECO:0007669"/>
    <property type="project" value="UniProtKB-KW"/>
</dbReference>
<feature type="compositionally biased region" description="Basic and acidic residues" evidence="10">
    <location>
        <begin position="773"/>
        <end position="788"/>
    </location>
</feature>
<name>A0A6J1CFA2_MOMCH</name>
<dbReference type="InterPro" id="IPR002625">
    <property type="entry name" value="Smr_dom"/>
</dbReference>
<dbReference type="PROSITE" id="PS50828">
    <property type="entry name" value="SMR"/>
    <property type="match status" value="1"/>
</dbReference>
<dbReference type="Pfam" id="PF20297">
    <property type="entry name" value="MSSS"/>
    <property type="match status" value="1"/>
</dbReference>
<evidence type="ECO:0000256" key="6">
    <source>
        <dbReference type="ARBA" id="ARBA00022840"/>
    </source>
</evidence>
<dbReference type="InterPro" id="IPR005747">
    <property type="entry name" value="MutS2"/>
</dbReference>
<keyword evidence="4" id="KW-0255">Endonuclease</keyword>
<reference evidence="13" key="1">
    <citation type="submission" date="2025-08" db="UniProtKB">
        <authorList>
            <consortium name="RefSeq"/>
        </authorList>
    </citation>
    <scope>IDENTIFICATION</scope>
    <source>
        <strain evidence="13">OHB3-1</strain>
    </source>
</reference>
<evidence type="ECO:0000256" key="8">
    <source>
        <dbReference type="ARBA" id="ARBA00023125"/>
    </source>
</evidence>
<dbReference type="Gene3D" id="3.40.50.300">
    <property type="entry name" value="P-loop containing nucleotide triphosphate hydrolases"/>
    <property type="match status" value="1"/>
</dbReference>
<dbReference type="GO" id="GO:0019843">
    <property type="term" value="F:rRNA binding"/>
    <property type="evidence" value="ECO:0007669"/>
    <property type="project" value="UniProtKB-KW"/>
</dbReference>
<dbReference type="RefSeq" id="XP_022139927.1">
    <property type="nucleotide sequence ID" value="XM_022284235.1"/>
</dbReference>
<dbReference type="SMART" id="SM00534">
    <property type="entry name" value="MUTSac"/>
    <property type="match status" value="1"/>
</dbReference>
<dbReference type="PROSITE" id="PS00486">
    <property type="entry name" value="DNA_MISMATCH_REPAIR_2"/>
    <property type="match status" value="1"/>
</dbReference>
<keyword evidence="2" id="KW-0699">rRNA-binding</keyword>
<dbReference type="InterPro" id="IPR007696">
    <property type="entry name" value="DNA_mismatch_repair_MutS_core"/>
</dbReference>
<evidence type="ECO:0000313" key="12">
    <source>
        <dbReference type="Proteomes" id="UP000504603"/>
    </source>
</evidence>
<sequence>MEFSYSFVSIRRTPSILARVFRPAFSLSTSHESASVRIATSQALQNETLRVLEWSSICKQLSTFTSTSMGFDVAQKANIRIGRTREESQKLLDQTAAAEAVVSRQLDFSGIEEVSGILNSATSGKLLTVAELCSVRRTLKAARELFEELEALAAGGQSSDRYLPLLEILQNCDFQVELESKVGFCIDCNFSIILDRASEDLELIRLERKRNMEELDSLLKAVSSKIYQAGGIDRPLITKRRARMCVAVRASHKYLLPDGIVLSTSSSGATYFIEPGDAVDLNNMEVRLSNSEKAEEIAILSMLTAEISESESDIKYLLDRIIELDLALARAAYARWMSGVCPCFSPKGYEGLNYGQFDKRDNAMNSEGFSGSFTDFPVPIDIKIKHQTRVVVISGPNTGGKTASIKTLGLASLMAKAGMYLPAKNLPKLPWFDLVLADVGDHQSLEQNLSTFSGHISRICKILEVSSNESLVLIDEIGSGTDPSEGVALSTSILKYLKNCVNLAVVTTHYADLTRIKDSDSSFENAAMEFSLETLKPTYRVLWGSTGDSNALSIAESIGFDPAIIERAKKWMVNLAPERQDERRCLLFKSLIEERDKLEAQRRKAASLHAEILALYNEIQYEAEDLDKRETALMSLETRRAQQEIEAIKSKIETVIQKFEEQLKIVGADQFSSLIKKTESEIASICEACDPAENFRISDANTNSYTPKLGEQVFVTGLGNKLATVVEASDDDETILVQYGKIKVRVKKSSVRALPNKAAAANSLSYSKKQGRQSREFVSHSDGSKDGDSYGPAVQTSKNTVDLRGMRVEEASYHLDMAISSRGPNSVLFIIHGMGTGAVKEYVLETLRNHPRVAKYDQESPMNYGCTVAYIK</sequence>
<dbReference type="Proteomes" id="UP000504603">
    <property type="component" value="Unplaced"/>
</dbReference>
<dbReference type="InterPro" id="IPR036063">
    <property type="entry name" value="Smr_dom_sf"/>
</dbReference>
<keyword evidence="6" id="KW-0067">ATP-binding</keyword>
<dbReference type="FunFam" id="3.40.50.300:FF:001814">
    <property type="entry name" value="DNA mismatch repair protein MutS type 2"/>
    <property type="match status" value="1"/>
</dbReference>
<dbReference type="GO" id="GO:0016887">
    <property type="term" value="F:ATP hydrolysis activity"/>
    <property type="evidence" value="ECO:0007669"/>
    <property type="project" value="InterPro"/>
</dbReference>
<feature type="region of interest" description="Disordered" evidence="10">
    <location>
        <begin position="762"/>
        <end position="798"/>
    </location>
</feature>
<evidence type="ECO:0000256" key="1">
    <source>
        <dbReference type="ARBA" id="ARBA00022722"/>
    </source>
</evidence>
<dbReference type="InterPro" id="IPR036187">
    <property type="entry name" value="DNA_mismatch_repair_MutS_sf"/>
</dbReference>
<evidence type="ECO:0000256" key="7">
    <source>
        <dbReference type="ARBA" id="ARBA00022884"/>
    </source>
</evidence>
<dbReference type="SMART" id="SM00463">
    <property type="entry name" value="SMR"/>
    <property type="match status" value="1"/>
</dbReference>
<dbReference type="GO" id="GO:0004519">
    <property type="term" value="F:endonuclease activity"/>
    <property type="evidence" value="ECO:0007669"/>
    <property type="project" value="UniProtKB-KW"/>
</dbReference>
<dbReference type="Gene3D" id="3.30.1370.110">
    <property type="match status" value="1"/>
</dbReference>
<dbReference type="GO" id="GO:0045910">
    <property type="term" value="P:negative regulation of DNA recombination"/>
    <property type="evidence" value="ECO:0007669"/>
    <property type="project" value="InterPro"/>
</dbReference>
<dbReference type="GO" id="GO:0140664">
    <property type="term" value="F:ATP-dependent DNA damage sensor activity"/>
    <property type="evidence" value="ECO:0007669"/>
    <property type="project" value="InterPro"/>
</dbReference>